<dbReference type="Pfam" id="PF06245">
    <property type="entry name" value="DUF1015"/>
    <property type="match status" value="1"/>
</dbReference>
<accession>N0DZL4</accession>
<organism evidence="1 2">
    <name type="scientific">Phycicoccus elongatus Lp2</name>
    <dbReference type="NCBI Taxonomy" id="1193181"/>
    <lineage>
        <taxon>Bacteria</taxon>
        <taxon>Bacillati</taxon>
        <taxon>Actinomycetota</taxon>
        <taxon>Actinomycetes</taxon>
        <taxon>Micrococcales</taxon>
        <taxon>Intrasporangiaceae</taxon>
        <taxon>Phycicoccus</taxon>
    </lineage>
</organism>
<dbReference type="PANTHER" id="PTHR36454">
    <property type="entry name" value="LMO2823 PROTEIN"/>
    <property type="match status" value="1"/>
</dbReference>
<dbReference type="HOGENOM" id="CLU_031277_2_0_11"/>
<dbReference type="EMBL" id="CAIZ01000022">
    <property type="protein sequence ID" value="CCH68785.1"/>
    <property type="molecule type" value="Genomic_DNA"/>
</dbReference>
<dbReference type="RefSeq" id="WP_010851684.1">
    <property type="nucleotide sequence ID" value="NZ_HF570956.1"/>
</dbReference>
<dbReference type="InterPro" id="IPR008323">
    <property type="entry name" value="UCP033563"/>
</dbReference>
<comment type="caution">
    <text evidence="1">The sequence shown here is derived from an EMBL/GenBank/DDBJ whole genome shotgun (WGS) entry which is preliminary data.</text>
</comment>
<gene>
    <name evidence="1" type="ORF">BN10_1180005</name>
</gene>
<dbReference type="PANTHER" id="PTHR36454:SF1">
    <property type="entry name" value="DUF1015 DOMAIN-CONTAINING PROTEIN"/>
    <property type="match status" value="1"/>
</dbReference>
<name>N0DZL4_9MICO</name>
<keyword evidence="2" id="KW-1185">Reference proteome</keyword>
<dbReference type="Proteomes" id="UP000013167">
    <property type="component" value="Unassembled WGS sequence"/>
</dbReference>
<sequence length="396" mass="42694">MPRFEPFPALRYAARDLAAVTAPPYDVLSVKEVAGLAARSPENVVHVDVPAVTHATAKDPYAAAGEVWRRWLTEGVLAVDDEPGFTIYRMRFTDEHGDERDLAAVVGALEVVDEGAGGVLAHERTTPKASTDRLDLTRATDANLSPVWGLSLARGLTELLREAGEPVGRVDVEGVAHVVERVTDPVRVAAIADLVSSDEVLIADGHHRYGVARMFRDEVRSLTGRADGTAELTLAYVGELVPEQLSIRAIHRLYAGADHARLREALARCFELSDAPMPSLAMLGDLVDKGVLALIGPDGAAEFMTPRPGAFDDVRALDGAWLEHALADLPVEVDYQHGVAEVLEAVVSGRAHSAVLISPVSIAEIERTARERLLMPPKSTFFTPKVRTGLVLRSLL</sequence>
<dbReference type="OrthoDB" id="9781616at2"/>
<protein>
    <recommendedName>
        <fullName evidence="3">DUF1015 domain-containing protein</fullName>
    </recommendedName>
</protein>
<evidence type="ECO:0000313" key="2">
    <source>
        <dbReference type="Proteomes" id="UP000013167"/>
    </source>
</evidence>
<evidence type="ECO:0000313" key="1">
    <source>
        <dbReference type="EMBL" id="CCH68785.1"/>
    </source>
</evidence>
<reference evidence="1 2" key="1">
    <citation type="journal article" date="2013" name="ISME J.">
        <title>A metabolic model for members of the genus Tetrasphaera involved in enhanced biological phosphorus removal.</title>
        <authorList>
            <person name="Kristiansen R."/>
            <person name="Nguyen H.T.T."/>
            <person name="Saunders A.M."/>
            <person name="Nielsen J.L."/>
            <person name="Wimmer R."/>
            <person name="Le V.Q."/>
            <person name="McIlroy S.J."/>
            <person name="Petrovski S."/>
            <person name="Seviour R.J."/>
            <person name="Calteau A."/>
            <person name="Nielsen K.L."/>
            <person name="Nielsen P.H."/>
        </authorList>
    </citation>
    <scope>NUCLEOTIDE SEQUENCE [LARGE SCALE GENOMIC DNA]</scope>
    <source>
        <strain evidence="1 2">Lp2</strain>
    </source>
</reference>
<proteinExistence type="predicted"/>
<dbReference type="STRING" id="1193181.BN10_1180005"/>
<evidence type="ECO:0008006" key="3">
    <source>
        <dbReference type="Google" id="ProtNLM"/>
    </source>
</evidence>
<dbReference type="AlphaFoldDB" id="N0DZL4"/>
<dbReference type="eggNOG" id="COG4198">
    <property type="taxonomic scope" value="Bacteria"/>
</dbReference>